<feature type="domain" description="Orn/DAP/Arg decarboxylase 2 C-terminal" evidence="8">
    <location>
        <begin position="18"/>
        <end position="352"/>
    </location>
</feature>
<dbReference type="NCBIfam" id="TIGR01048">
    <property type="entry name" value="lysA"/>
    <property type="match status" value="1"/>
</dbReference>
<feature type="domain" description="Orn/DAP/Arg decarboxylase 2 N-terminal" evidence="9">
    <location>
        <begin position="29"/>
        <end position="263"/>
    </location>
</feature>
<evidence type="ECO:0000256" key="7">
    <source>
        <dbReference type="RuleBase" id="RU003738"/>
    </source>
</evidence>
<dbReference type="InterPro" id="IPR000183">
    <property type="entry name" value="Orn/DAP/Arg_de-COase"/>
</dbReference>
<keyword evidence="4 7" id="KW-0456">Lyase</keyword>
<dbReference type="InterPro" id="IPR022653">
    <property type="entry name" value="De-COase2_pyr-phos_BS"/>
</dbReference>
<reference evidence="10 11" key="1">
    <citation type="submission" date="2020-12" db="EMBL/GenBank/DDBJ databases">
        <title>FDA dAtabase for Regulatory Grade micrObial Sequences (FDA-ARGOS): Supporting development and validation of Infectious Disease Dx tests.</title>
        <authorList>
            <person name="Sproer C."/>
            <person name="Gronow S."/>
            <person name="Severitt S."/>
            <person name="Schroder I."/>
            <person name="Tallon L."/>
            <person name="Sadzewicz L."/>
            <person name="Zhao X."/>
            <person name="Boylan J."/>
            <person name="Ott S."/>
            <person name="Bowen H."/>
            <person name="Vavikolanu K."/>
            <person name="Mehta A."/>
            <person name="Aluvathingal J."/>
            <person name="Nadendla S."/>
            <person name="Lowell S."/>
            <person name="Myers T."/>
            <person name="Yan Y."/>
            <person name="Sichtig H."/>
        </authorList>
    </citation>
    <scope>NUCLEOTIDE SEQUENCE [LARGE SCALE GENOMIC DNA]</scope>
    <source>
        <strain evidence="10 11">FDAARGOS_907</strain>
    </source>
</reference>
<comment type="cofactor">
    <cofactor evidence="1 7">
        <name>pyridoxal 5'-phosphate</name>
        <dbReference type="ChEBI" id="CHEBI:597326"/>
    </cofactor>
</comment>
<proteinExistence type="inferred from homology"/>
<evidence type="ECO:0000313" key="11">
    <source>
        <dbReference type="Proteomes" id="UP000594967"/>
    </source>
</evidence>
<dbReference type="InterPro" id="IPR022643">
    <property type="entry name" value="De-COase2_C"/>
</dbReference>
<evidence type="ECO:0000256" key="4">
    <source>
        <dbReference type="ARBA" id="ARBA00023239"/>
    </source>
</evidence>
<keyword evidence="7" id="KW-0028">Amino-acid biosynthesis</keyword>
<evidence type="ECO:0000256" key="2">
    <source>
        <dbReference type="ARBA" id="ARBA00022793"/>
    </source>
</evidence>
<sequence length="398" mass="44566">MDIKNIVCSLNDKVRTPFYLYDEKVILENINRLNDVFCKKNFGVLYAMKANSNPYILKLVKNAEMGIDACSVEEVKIALICGFSPESIYYNADCLNSDEIDFAVERNVNLVIGSLDALYYLVKKHSGHELSLRLNSGIGAGHSSKVITNGELSKFGINFSDIPEAIRLCKNGGLKIVGIHSHTGSGEMGIASYVENANVMLDISLQFDSLRFINFGGGFGYDYKDHQEYDIDSLSENIRQLSSARGAKDNIRLIVEPGRYLVANTAILVSKVCSVKESSSRNFLGLDTGHNHFPRCFYYDAWHDIENISTLSNEMISYDITGYLCQSGDIFARQRLLPKTKVGDLICIKDVGAYGYSMSSNFNSRVRPGEYLVDTEDNFSMIRRPECFEDIISTFNLD</sequence>
<dbReference type="EMBL" id="CP065673">
    <property type="protein sequence ID" value="QPS20409.1"/>
    <property type="molecule type" value="Genomic_DNA"/>
</dbReference>
<organism evidence="10 11">
    <name type="scientific">Serratia plymuthica</name>
    <dbReference type="NCBI Taxonomy" id="82996"/>
    <lineage>
        <taxon>Bacteria</taxon>
        <taxon>Pseudomonadati</taxon>
        <taxon>Pseudomonadota</taxon>
        <taxon>Gammaproteobacteria</taxon>
        <taxon>Enterobacterales</taxon>
        <taxon>Yersiniaceae</taxon>
        <taxon>Serratia</taxon>
    </lineage>
</organism>
<dbReference type="InterPro" id="IPR029066">
    <property type="entry name" value="PLP-binding_barrel"/>
</dbReference>
<dbReference type="PRINTS" id="PR01181">
    <property type="entry name" value="DAPDCRBXLASE"/>
</dbReference>
<dbReference type="InterPro" id="IPR009006">
    <property type="entry name" value="Ala_racemase/Decarboxylase_C"/>
</dbReference>
<keyword evidence="2 7" id="KW-0210">Decarboxylase</keyword>
<name>A0A7T2SRP1_SERPL</name>
<dbReference type="EC" id="4.1.1.20" evidence="5 7"/>
<evidence type="ECO:0000256" key="5">
    <source>
        <dbReference type="NCBIfam" id="TIGR01048"/>
    </source>
</evidence>
<protein>
    <recommendedName>
        <fullName evidence="5 7">Diaminopimelate decarboxylase</fullName>
        <ecNumber evidence="5 7">4.1.1.20</ecNumber>
    </recommendedName>
</protein>
<comment type="similarity">
    <text evidence="6">Belongs to the Orn/Lys/Arg decarboxylase class-II family.</text>
</comment>
<comment type="pathway">
    <text evidence="7">Amino-acid biosynthesis; L-lysine biosynthesis via DAP pathway; L-lysine from DL-2,6-diaminopimelate: step 1/1.</text>
</comment>
<accession>A0A7T2SRP1</accession>
<keyword evidence="11" id="KW-1185">Reference proteome</keyword>
<dbReference type="Pfam" id="PF02784">
    <property type="entry name" value="Orn_Arg_deC_N"/>
    <property type="match status" value="1"/>
</dbReference>
<evidence type="ECO:0000259" key="9">
    <source>
        <dbReference type="Pfam" id="PF02784"/>
    </source>
</evidence>
<evidence type="ECO:0000313" key="10">
    <source>
        <dbReference type="EMBL" id="QPS20409.1"/>
    </source>
</evidence>
<keyword evidence="3" id="KW-0663">Pyridoxal phosphate</keyword>
<comment type="catalytic activity">
    <reaction evidence="7">
        <text>meso-2,6-diaminopimelate + H(+) = L-lysine + CO2</text>
        <dbReference type="Rhea" id="RHEA:15101"/>
        <dbReference type="ChEBI" id="CHEBI:15378"/>
        <dbReference type="ChEBI" id="CHEBI:16526"/>
        <dbReference type="ChEBI" id="CHEBI:32551"/>
        <dbReference type="ChEBI" id="CHEBI:57791"/>
        <dbReference type="EC" id="4.1.1.20"/>
    </reaction>
</comment>
<dbReference type="CDD" id="cd06828">
    <property type="entry name" value="PLPDE_III_DapDC"/>
    <property type="match status" value="1"/>
</dbReference>
<dbReference type="PANTHER" id="PTHR43727:SF2">
    <property type="entry name" value="GROUP IV DECARBOXYLASE"/>
    <property type="match status" value="1"/>
</dbReference>
<dbReference type="SUPFAM" id="SSF50621">
    <property type="entry name" value="Alanine racemase C-terminal domain-like"/>
    <property type="match status" value="1"/>
</dbReference>
<dbReference type="PANTHER" id="PTHR43727">
    <property type="entry name" value="DIAMINOPIMELATE DECARBOXYLASE"/>
    <property type="match status" value="1"/>
</dbReference>
<dbReference type="InterPro" id="IPR022644">
    <property type="entry name" value="De-COase2_N"/>
</dbReference>
<dbReference type="InterPro" id="IPR002986">
    <property type="entry name" value="DAP_deCOOHase_LysA"/>
</dbReference>
<dbReference type="PRINTS" id="PR01179">
    <property type="entry name" value="ODADCRBXLASE"/>
</dbReference>
<keyword evidence="7" id="KW-0457">Lysine biosynthesis</keyword>
<dbReference type="Pfam" id="PF00278">
    <property type="entry name" value="Orn_DAP_Arg_deC"/>
    <property type="match status" value="1"/>
</dbReference>
<dbReference type="SUPFAM" id="SSF51419">
    <property type="entry name" value="PLP-binding barrel"/>
    <property type="match status" value="1"/>
</dbReference>
<dbReference type="RefSeq" id="WP_063203185.1">
    <property type="nucleotide sequence ID" value="NZ_CAMITG010000009.1"/>
</dbReference>
<evidence type="ECO:0000256" key="1">
    <source>
        <dbReference type="ARBA" id="ARBA00001933"/>
    </source>
</evidence>
<evidence type="ECO:0000259" key="8">
    <source>
        <dbReference type="Pfam" id="PF00278"/>
    </source>
</evidence>
<dbReference type="PROSITE" id="PS00878">
    <property type="entry name" value="ODR_DC_2_1"/>
    <property type="match status" value="1"/>
</dbReference>
<gene>
    <name evidence="10" type="primary">lysA</name>
    <name evidence="10" type="ORF">I6G64_23115</name>
</gene>
<dbReference type="Gene3D" id="3.20.20.10">
    <property type="entry name" value="Alanine racemase"/>
    <property type="match status" value="1"/>
</dbReference>
<evidence type="ECO:0000256" key="6">
    <source>
        <dbReference type="RuleBase" id="RU003737"/>
    </source>
</evidence>
<evidence type="ECO:0000256" key="3">
    <source>
        <dbReference type="ARBA" id="ARBA00022898"/>
    </source>
</evidence>
<dbReference type="GO" id="GO:0008836">
    <property type="term" value="F:diaminopimelate decarboxylase activity"/>
    <property type="evidence" value="ECO:0007669"/>
    <property type="project" value="UniProtKB-EC"/>
</dbReference>
<dbReference type="Proteomes" id="UP000594967">
    <property type="component" value="Chromosome"/>
</dbReference>
<dbReference type="Gene3D" id="2.40.37.10">
    <property type="entry name" value="Lyase, Ornithine Decarboxylase, Chain A, domain 1"/>
    <property type="match status" value="1"/>
</dbReference>